<name>A0A2N1PJJ1_9BACT</name>
<dbReference type="InterPro" id="IPR004846">
    <property type="entry name" value="T2SS/T3SS_dom"/>
</dbReference>
<dbReference type="AlphaFoldDB" id="A0A2N1PJJ1"/>
<dbReference type="PRINTS" id="PR00811">
    <property type="entry name" value="BCTERIALGSPD"/>
</dbReference>
<proteinExistence type="inferred from homology"/>
<organism evidence="4 5">
    <name type="scientific">Candidatus Wallbacteria bacterium HGW-Wallbacteria-1</name>
    <dbReference type="NCBI Taxonomy" id="2013854"/>
    <lineage>
        <taxon>Bacteria</taxon>
        <taxon>Candidatus Walliibacteriota</taxon>
    </lineage>
</organism>
<evidence type="ECO:0000256" key="2">
    <source>
        <dbReference type="SAM" id="SignalP"/>
    </source>
</evidence>
<dbReference type="GO" id="GO:0015627">
    <property type="term" value="C:type II protein secretion system complex"/>
    <property type="evidence" value="ECO:0007669"/>
    <property type="project" value="TreeGrafter"/>
</dbReference>
<dbReference type="Proteomes" id="UP000233256">
    <property type="component" value="Unassembled WGS sequence"/>
</dbReference>
<dbReference type="PANTHER" id="PTHR30332">
    <property type="entry name" value="PROBABLE GENERAL SECRETION PATHWAY PROTEIN D"/>
    <property type="match status" value="1"/>
</dbReference>
<evidence type="ECO:0000313" key="4">
    <source>
        <dbReference type="EMBL" id="PKK88518.1"/>
    </source>
</evidence>
<evidence type="ECO:0000313" key="5">
    <source>
        <dbReference type="Proteomes" id="UP000233256"/>
    </source>
</evidence>
<gene>
    <name evidence="4" type="ORF">CVV64_18365</name>
</gene>
<evidence type="ECO:0000259" key="3">
    <source>
        <dbReference type="Pfam" id="PF00263"/>
    </source>
</evidence>
<feature type="chain" id="PRO_5014903656" description="Type II/III secretion system secretin-like domain-containing protein" evidence="2">
    <location>
        <begin position="34"/>
        <end position="568"/>
    </location>
</feature>
<accession>A0A2N1PJJ1</accession>
<reference evidence="4 5" key="1">
    <citation type="journal article" date="2017" name="ISME J.">
        <title>Potential for microbial H2 and metal transformations associated with novel bacteria and archaea in deep terrestrial subsurface sediments.</title>
        <authorList>
            <person name="Hernsdorf A.W."/>
            <person name="Amano Y."/>
            <person name="Miyakawa K."/>
            <person name="Ise K."/>
            <person name="Suzuki Y."/>
            <person name="Anantharaman K."/>
            <person name="Probst A."/>
            <person name="Burstein D."/>
            <person name="Thomas B.C."/>
            <person name="Banfield J.F."/>
        </authorList>
    </citation>
    <scope>NUCLEOTIDE SEQUENCE [LARGE SCALE GENOMIC DNA]</scope>
    <source>
        <strain evidence="4">HGW-Wallbacteria-1</strain>
    </source>
</reference>
<dbReference type="GO" id="GO:0009306">
    <property type="term" value="P:protein secretion"/>
    <property type="evidence" value="ECO:0007669"/>
    <property type="project" value="InterPro"/>
</dbReference>
<sequence>MDGKNGEKMRKSRIKRLATTALLALTVTSSSMGAVLKLTDAPLSQLIELYAKESGNNIFLDEAVQSQRKITVHLNGLGLEEAFKVVLKTINLETCSIGDGTIIVYPPERATRYQSGNTPIILPVPEGFSADWLGNLLKSAMPGLKTSVLPGQTNKLIILGPEAQINDARKMTLQLPEAGKAKKTIEMAPAEAQLAAKELGIVDAEITANGLALPDSSSKLWRKIESWRNATLWGNEVFCPENLDFKQIAQIAASLQSRAAVSDLGNTGACLIEGPALDRVRLKQILKQLDTRGKTIHKEIKLGDIDIAEAKAAITAALPLLKLAGERNLVLIGKESQIEQAEGILKSLGKKRKQVLISFRLAEISRAKLKKLGIDLDKAAYSYDEIKQFRGKDTLPLLLRVLNEGKDAKILAEPNLRVIEGEQAMVTIGDRIPLEVEATATTDSGSVLKLNTQLQWVDVGIKMTVNDVKVGAKNGISMKIKGEVSSVVTQTKQGYPQIRTREAESTLRVQNGDSIIMGGLINKEERETRTKIPIIGNIPLFGGLARGRDREDTNNEIIMVVTATLIED</sequence>
<dbReference type="InterPro" id="IPR050810">
    <property type="entry name" value="Bact_Secretion_Sys_Channel"/>
</dbReference>
<feature type="domain" description="Type II/III secretion system secretin-like" evidence="3">
    <location>
        <begin position="402"/>
        <end position="566"/>
    </location>
</feature>
<comment type="caution">
    <text evidence="4">The sequence shown here is derived from an EMBL/GenBank/DDBJ whole genome shotgun (WGS) entry which is preliminary data.</text>
</comment>
<dbReference type="Gene3D" id="3.30.1370.130">
    <property type="match status" value="1"/>
</dbReference>
<evidence type="ECO:0000256" key="1">
    <source>
        <dbReference type="RuleBase" id="RU004003"/>
    </source>
</evidence>
<comment type="similarity">
    <text evidence="1">Belongs to the bacterial secretin family.</text>
</comment>
<protein>
    <recommendedName>
        <fullName evidence="3">Type II/III secretion system secretin-like domain-containing protein</fullName>
    </recommendedName>
</protein>
<dbReference type="Pfam" id="PF00263">
    <property type="entry name" value="Secretin"/>
    <property type="match status" value="1"/>
</dbReference>
<dbReference type="PANTHER" id="PTHR30332:SF17">
    <property type="entry name" value="TYPE IV PILIATION SYSTEM PROTEIN DR_0774-RELATED"/>
    <property type="match status" value="1"/>
</dbReference>
<feature type="signal peptide" evidence="2">
    <location>
        <begin position="1"/>
        <end position="33"/>
    </location>
</feature>
<dbReference type="EMBL" id="PGXC01000043">
    <property type="protein sequence ID" value="PKK88518.1"/>
    <property type="molecule type" value="Genomic_DNA"/>
</dbReference>
<dbReference type="InterPro" id="IPR001775">
    <property type="entry name" value="GspD/PilQ"/>
</dbReference>
<keyword evidence="2" id="KW-0732">Signal</keyword>